<accession>A0A182XB69</accession>
<evidence type="ECO:0000313" key="1">
    <source>
        <dbReference type="EnsemblMetazoa" id="AQUA007066-PA"/>
    </source>
</evidence>
<sequence length="42" mass="4758">MSLRKTNALELHTLRKKLGNYASRTSVKQIEDGICAKSIRIL</sequence>
<name>A0A182XB69_ANOQN</name>
<organism evidence="1 2">
    <name type="scientific">Anopheles quadriannulatus</name>
    <name type="common">Mosquito</name>
    <dbReference type="NCBI Taxonomy" id="34691"/>
    <lineage>
        <taxon>Eukaryota</taxon>
        <taxon>Metazoa</taxon>
        <taxon>Ecdysozoa</taxon>
        <taxon>Arthropoda</taxon>
        <taxon>Hexapoda</taxon>
        <taxon>Insecta</taxon>
        <taxon>Pterygota</taxon>
        <taxon>Neoptera</taxon>
        <taxon>Endopterygota</taxon>
        <taxon>Diptera</taxon>
        <taxon>Nematocera</taxon>
        <taxon>Culicoidea</taxon>
        <taxon>Culicidae</taxon>
        <taxon>Anophelinae</taxon>
        <taxon>Anopheles</taxon>
    </lineage>
</organism>
<keyword evidence="2" id="KW-1185">Reference proteome</keyword>
<evidence type="ECO:0000313" key="2">
    <source>
        <dbReference type="Proteomes" id="UP000076407"/>
    </source>
</evidence>
<dbReference type="Proteomes" id="UP000076407">
    <property type="component" value="Unassembled WGS sequence"/>
</dbReference>
<dbReference type="VEuPathDB" id="VectorBase:AQUA007066"/>
<proteinExistence type="predicted"/>
<reference evidence="1" key="1">
    <citation type="submission" date="2020-05" db="UniProtKB">
        <authorList>
            <consortium name="EnsemblMetazoa"/>
        </authorList>
    </citation>
    <scope>IDENTIFICATION</scope>
    <source>
        <strain evidence="1">SANGQUA</strain>
    </source>
</reference>
<dbReference type="AlphaFoldDB" id="A0A182XB69"/>
<dbReference type="EnsemblMetazoa" id="AQUA007066-RA">
    <property type="protein sequence ID" value="AQUA007066-PA"/>
    <property type="gene ID" value="AQUA007066"/>
</dbReference>
<protein>
    <submittedName>
        <fullName evidence="1">Uncharacterized protein</fullName>
    </submittedName>
</protein>